<reference evidence="2 3" key="1">
    <citation type="submission" date="2023-09" db="EMBL/GenBank/DDBJ databases">
        <title>Nesidiocoris tenuis whole genome shotgun sequence.</title>
        <authorList>
            <person name="Shibata T."/>
            <person name="Shimoda M."/>
            <person name="Kobayashi T."/>
            <person name="Uehara T."/>
        </authorList>
    </citation>
    <scope>NUCLEOTIDE SEQUENCE [LARGE SCALE GENOMIC DNA]</scope>
    <source>
        <strain evidence="2 3">Japan</strain>
    </source>
</reference>
<organism evidence="2 3">
    <name type="scientific">Nesidiocoris tenuis</name>
    <dbReference type="NCBI Taxonomy" id="355587"/>
    <lineage>
        <taxon>Eukaryota</taxon>
        <taxon>Metazoa</taxon>
        <taxon>Ecdysozoa</taxon>
        <taxon>Arthropoda</taxon>
        <taxon>Hexapoda</taxon>
        <taxon>Insecta</taxon>
        <taxon>Pterygota</taxon>
        <taxon>Neoptera</taxon>
        <taxon>Paraneoptera</taxon>
        <taxon>Hemiptera</taxon>
        <taxon>Heteroptera</taxon>
        <taxon>Panheteroptera</taxon>
        <taxon>Cimicomorpha</taxon>
        <taxon>Miridae</taxon>
        <taxon>Dicyphina</taxon>
        <taxon>Nesidiocoris</taxon>
    </lineage>
</organism>
<protein>
    <submittedName>
        <fullName evidence="2">Uncharacterized protein</fullName>
    </submittedName>
</protein>
<gene>
    <name evidence="2" type="ORF">NTJ_16004</name>
</gene>
<feature type="region of interest" description="Disordered" evidence="1">
    <location>
        <begin position="62"/>
        <end position="96"/>
    </location>
</feature>
<evidence type="ECO:0000313" key="3">
    <source>
        <dbReference type="Proteomes" id="UP001307889"/>
    </source>
</evidence>
<evidence type="ECO:0000256" key="1">
    <source>
        <dbReference type="SAM" id="MobiDB-lite"/>
    </source>
</evidence>
<keyword evidence="3" id="KW-1185">Reference proteome</keyword>
<accession>A0ABN7BI56</accession>
<feature type="region of interest" description="Disordered" evidence="1">
    <location>
        <begin position="137"/>
        <end position="161"/>
    </location>
</feature>
<proteinExistence type="predicted"/>
<dbReference type="EMBL" id="AP028923">
    <property type="protein sequence ID" value="BET03186.1"/>
    <property type="molecule type" value="Genomic_DNA"/>
</dbReference>
<name>A0ABN7BI56_9HEMI</name>
<sequence length="161" mass="17976">MAKEKGEKWKKPRREDMIQIDGDIREIEGYRKGRAECAPASVVPARDGLSLNSFRPRMSSYIARPPSTCRRRPPSAVPDLLPPSQTSFRRPRTPSAFASFRSTPGSLTVTIRPLLFDNLPLTVSFVVFLFPVTRDEDDEREKPSIDKNNNAASIGGAGFEI</sequence>
<dbReference type="Proteomes" id="UP001307889">
    <property type="component" value="Chromosome 15"/>
</dbReference>
<evidence type="ECO:0000313" key="2">
    <source>
        <dbReference type="EMBL" id="BET03186.1"/>
    </source>
</evidence>